<evidence type="ECO:0000313" key="4">
    <source>
        <dbReference type="Proteomes" id="UP000649345"/>
    </source>
</evidence>
<feature type="domain" description="DUF8180" evidence="2">
    <location>
        <begin position="55"/>
        <end position="111"/>
    </location>
</feature>
<protein>
    <submittedName>
        <fullName evidence="3">Cobalt transporter</fullName>
    </submittedName>
</protein>
<dbReference type="InterPro" id="IPR058493">
    <property type="entry name" value="DUF8180"/>
</dbReference>
<gene>
    <name evidence="3" type="ORF">H8S44_10375</name>
</gene>
<accession>A0A923LDC2</accession>
<proteinExistence type="predicted"/>
<dbReference type="EMBL" id="JACOOR010000005">
    <property type="protein sequence ID" value="MBC5660177.1"/>
    <property type="molecule type" value="Genomic_DNA"/>
</dbReference>
<evidence type="ECO:0000313" key="3">
    <source>
        <dbReference type="EMBL" id="MBC5660177.1"/>
    </source>
</evidence>
<organism evidence="3 4">
    <name type="scientific">Anaerosacchariphilus hominis</name>
    <dbReference type="NCBI Taxonomy" id="2763017"/>
    <lineage>
        <taxon>Bacteria</taxon>
        <taxon>Bacillati</taxon>
        <taxon>Bacillota</taxon>
        <taxon>Clostridia</taxon>
        <taxon>Lachnospirales</taxon>
        <taxon>Lachnospiraceae</taxon>
        <taxon>Anaerosacchariphilus</taxon>
    </lineage>
</organism>
<evidence type="ECO:0000259" key="2">
    <source>
        <dbReference type="Pfam" id="PF26551"/>
    </source>
</evidence>
<name>A0A923LDC2_9FIRM</name>
<dbReference type="AlphaFoldDB" id="A0A923LDC2"/>
<sequence>MHMVDGEHGHCHGHEHDHDHEHCHDHGHEHTHDHSHEGCGCGCGGHDHKPGSEQEALLSYMLDHNKHHAAELADVAKKFREVGKEDVAVQIEKAIENFDKGNLYLSLALSLVQ</sequence>
<feature type="region of interest" description="Disordered" evidence="1">
    <location>
        <begin position="1"/>
        <end position="37"/>
    </location>
</feature>
<keyword evidence="4" id="KW-1185">Reference proteome</keyword>
<evidence type="ECO:0000256" key="1">
    <source>
        <dbReference type="SAM" id="MobiDB-lite"/>
    </source>
</evidence>
<reference evidence="3" key="1">
    <citation type="submission" date="2020-08" db="EMBL/GenBank/DDBJ databases">
        <title>Genome public.</title>
        <authorList>
            <person name="Liu C."/>
            <person name="Sun Q."/>
        </authorList>
    </citation>
    <scope>NUCLEOTIDE SEQUENCE</scope>
    <source>
        <strain evidence="3">NSJ-68</strain>
    </source>
</reference>
<dbReference type="Pfam" id="PF26551">
    <property type="entry name" value="DUF8180"/>
    <property type="match status" value="1"/>
</dbReference>
<dbReference type="Proteomes" id="UP000649345">
    <property type="component" value="Unassembled WGS sequence"/>
</dbReference>
<comment type="caution">
    <text evidence="3">The sequence shown here is derived from an EMBL/GenBank/DDBJ whole genome shotgun (WGS) entry which is preliminary data.</text>
</comment>